<evidence type="ECO:0000256" key="2">
    <source>
        <dbReference type="SAM" id="Phobius"/>
    </source>
</evidence>
<evidence type="ECO:0000313" key="3">
    <source>
        <dbReference type="EMBL" id="EPQ61078.1"/>
    </source>
</evidence>
<dbReference type="GeneID" id="19303360"/>
<dbReference type="HOGENOM" id="CLU_731689_0_0_1"/>
<dbReference type="KEGG" id="gtr:GLOTRDRAFT_135634"/>
<keyword evidence="2" id="KW-0472">Membrane</keyword>
<keyword evidence="2" id="KW-1133">Transmembrane helix</keyword>
<feature type="transmembrane region" description="Helical" evidence="2">
    <location>
        <begin position="307"/>
        <end position="327"/>
    </location>
</feature>
<proteinExistence type="predicted"/>
<dbReference type="AlphaFoldDB" id="S7QNI1"/>
<dbReference type="EMBL" id="KB469296">
    <property type="protein sequence ID" value="EPQ61078.1"/>
    <property type="molecule type" value="Genomic_DNA"/>
</dbReference>
<dbReference type="OrthoDB" id="2657661at2759"/>
<reference evidence="3 4" key="1">
    <citation type="journal article" date="2012" name="Science">
        <title>The Paleozoic origin of enzymatic lignin decomposition reconstructed from 31 fungal genomes.</title>
        <authorList>
            <person name="Floudas D."/>
            <person name="Binder M."/>
            <person name="Riley R."/>
            <person name="Barry K."/>
            <person name="Blanchette R.A."/>
            <person name="Henrissat B."/>
            <person name="Martinez A.T."/>
            <person name="Otillar R."/>
            <person name="Spatafora J.W."/>
            <person name="Yadav J.S."/>
            <person name="Aerts A."/>
            <person name="Benoit I."/>
            <person name="Boyd A."/>
            <person name="Carlson A."/>
            <person name="Copeland A."/>
            <person name="Coutinho P.M."/>
            <person name="de Vries R.P."/>
            <person name="Ferreira P."/>
            <person name="Findley K."/>
            <person name="Foster B."/>
            <person name="Gaskell J."/>
            <person name="Glotzer D."/>
            <person name="Gorecki P."/>
            <person name="Heitman J."/>
            <person name="Hesse C."/>
            <person name="Hori C."/>
            <person name="Igarashi K."/>
            <person name="Jurgens J.A."/>
            <person name="Kallen N."/>
            <person name="Kersten P."/>
            <person name="Kohler A."/>
            <person name="Kuees U."/>
            <person name="Kumar T.K.A."/>
            <person name="Kuo A."/>
            <person name="LaButti K."/>
            <person name="Larrondo L.F."/>
            <person name="Lindquist E."/>
            <person name="Ling A."/>
            <person name="Lombard V."/>
            <person name="Lucas S."/>
            <person name="Lundell T."/>
            <person name="Martin R."/>
            <person name="McLaughlin D.J."/>
            <person name="Morgenstern I."/>
            <person name="Morin E."/>
            <person name="Murat C."/>
            <person name="Nagy L.G."/>
            <person name="Nolan M."/>
            <person name="Ohm R.A."/>
            <person name="Patyshakuliyeva A."/>
            <person name="Rokas A."/>
            <person name="Ruiz-Duenas F.J."/>
            <person name="Sabat G."/>
            <person name="Salamov A."/>
            <person name="Samejima M."/>
            <person name="Schmutz J."/>
            <person name="Slot J.C."/>
            <person name="St John F."/>
            <person name="Stenlid J."/>
            <person name="Sun H."/>
            <person name="Sun S."/>
            <person name="Syed K."/>
            <person name="Tsang A."/>
            <person name="Wiebenga A."/>
            <person name="Young D."/>
            <person name="Pisabarro A."/>
            <person name="Eastwood D.C."/>
            <person name="Martin F."/>
            <person name="Cullen D."/>
            <person name="Grigoriev I.V."/>
            <person name="Hibbett D.S."/>
        </authorList>
    </citation>
    <scope>NUCLEOTIDE SEQUENCE [LARGE SCALE GENOMIC DNA]</scope>
    <source>
        <strain evidence="3 4">ATCC 11539</strain>
    </source>
</reference>
<feature type="transmembrane region" description="Helical" evidence="2">
    <location>
        <begin position="218"/>
        <end position="237"/>
    </location>
</feature>
<keyword evidence="2" id="KW-0812">Transmembrane</keyword>
<dbReference type="RefSeq" id="XP_007861335.1">
    <property type="nucleotide sequence ID" value="XM_007863144.1"/>
</dbReference>
<name>S7QNI1_GLOTA</name>
<sequence length="378" mass="42011">MASLTLPPYDEEHSGVTDLKPISTSDVNRYGRPYYVRRRDPDARVCIPPLSRNLKDMGGRGEWTLCVHPEGAPYFMHSEKKYFTDAQLNDATQRAAINNYVATFESLLASKKIEMTDDLEVVLELIPGEGSTDPSCGYYIADNSQRTLFWMHEYEATSIVDECDGVLTGSHLSLALEAKYWYETDSLSSLITLAIIIFTFSIANDKEAIRTRSLAQETLLFSALFDVTSVITALVLIRQHRTLPKDDAGAAQRYLWSKPGGLPGLAVAYSIPYALALWSIVGFTGAIVCVAFDINPALPHTSNGVQARIAAVALCGCLVSCVAWVLLMDCDEFMTNFGEFNEKIWDAVYTLKLRITNFRMNREPGHAGALPRDRIQIV</sequence>
<dbReference type="Proteomes" id="UP000030669">
    <property type="component" value="Unassembled WGS sequence"/>
</dbReference>
<accession>S7QNI1</accession>
<protein>
    <submittedName>
        <fullName evidence="3">Uncharacterized protein</fullName>
    </submittedName>
</protein>
<feature type="transmembrane region" description="Helical" evidence="2">
    <location>
        <begin position="187"/>
        <end position="206"/>
    </location>
</feature>
<keyword evidence="4" id="KW-1185">Reference proteome</keyword>
<gene>
    <name evidence="3" type="ORF">GLOTRDRAFT_135634</name>
</gene>
<organism evidence="3 4">
    <name type="scientific">Gloeophyllum trabeum (strain ATCC 11539 / FP-39264 / Madison 617)</name>
    <name type="common">Brown rot fungus</name>
    <dbReference type="NCBI Taxonomy" id="670483"/>
    <lineage>
        <taxon>Eukaryota</taxon>
        <taxon>Fungi</taxon>
        <taxon>Dikarya</taxon>
        <taxon>Basidiomycota</taxon>
        <taxon>Agaricomycotina</taxon>
        <taxon>Agaricomycetes</taxon>
        <taxon>Gloeophyllales</taxon>
        <taxon>Gloeophyllaceae</taxon>
        <taxon>Gloeophyllum</taxon>
    </lineage>
</organism>
<evidence type="ECO:0000256" key="1">
    <source>
        <dbReference type="SAM" id="MobiDB-lite"/>
    </source>
</evidence>
<evidence type="ECO:0000313" key="4">
    <source>
        <dbReference type="Proteomes" id="UP000030669"/>
    </source>
</evidence>
<feature type="region of interest" description="Disordered" evidence="1">
    <location>
        <begin position="1"/>
        <end position="24"/>
    </location>
</feature>
<feature type="transmembrane region" description="Helical" evidence="2">
    <location>
        <begin position="271"/>
        <end position="295"/>
    </location>
</feature>